<proteinExistence type="predicted"/>
<reference evidence="2" key="1">
    <citation type="submission" date="2021-04" db="EMBL/GenBank/DDBJ databases">
        <title>The complete genome sequence of Caulobacter sp. S6.</title>
        <authorList>
            <person name="Tang Y."/>
            <person name="Ouyang W."/>
            <person name="Liu Q."/>
            <person name="Huang B."/>
            <person name="Guo Z."/>
            <person name="Lei P."/>
        </authorList>
    </citation>
    <scope>NUCLEOTIDE SEQUENCE</scope>
    <source>
        <strain evidence="2">S6</strain>
    </source>
</reference>
<dbReference type="KEGG" id="caul:KCG34_07500"/>
<evidence type="ECO:0000256" key="1">
    <source>
        <dbReference type="SAM" id="Phobius"/>
    </source>
</evidence>
<feature type="transmembrane region" description="Helical" evidence="1">
    <location>
        <begin position="116"/>
        <end position="135"/>
    </location>
</feature>
<accession>A0A975G2W4</accession>
<organism evidence="2 3">
    <name type="scientific">Phenylobacterium montanum</name>
    <dbReference type="NCBI Taxonomy" id="2823693"/>
    <lineage>
        <taxon>Bacteria</taxon>
        <taxon>Pseudomonadati</taxon>
        <taxon>Pseudomonadota</taxon>
        <taxon>Alphaproteobacteria</taxon>
        <taxon>Caulobacterales</taxon>
        <taxon>Caulobacteraceae</taxon>
        <taxon>Phenylobacterium</taxon>
    </lineage>
</organism>
<keyword evidence="1" id="KW-1133">Transmembrane helix</keyword>
<feature type="transmembrane region" description="Helical" evidence="1">
    <location>
        <begin position="20"/>
        <end position="42"/>
    </location>
</feature>
<dbReference type="RefSeq" id="WP_211939758.1">
    <property type="nucleotide sequence ID" value="NZ_CP073078.1"/>
</dbReference>
<name>A0A975G2W4_9CAUL</name>
<feature type="transmembrane region" description="Helical" evidence="1">
    <location>
        <begin position="54"/>
        <end position="78"/>
    </location>
</feature>
<gene>
    <name evidence="2" type="ORF">KCG34_07500</name>
</gene>
<keyword evidence="1" id="KW-0812">Transmembrane</keyword>
<evidence type="ECO:0000313" key="2">
    <source>
        <dbReference type="EMBL" id="QUD89706.1"/>
    </source>
</evidence>
<sequence length="187" mass="20395">MEISFRDFITVLHGMGFGALFMLAFSGAIGVVYAAAVMGEGWPAEAERMRLFRAYLVSMAVLAWLTVLSGAFIVYPWYRAHPPVGANLADYPRALLLSSPHTAGWHEIGMEWKEHVAWLAPIATTMAAYLFHRYGPQLGRQRALRNAVLGFVAVAFVATGVAGLFGAMLNKFAPIRGGPAIVLLQEK</sequence>
<keyword evidence="1" id="KW-0472">Membrane</keyword>
<feature type="transmembrane region" description="Helical" evidence="1">
    <location>
        <begin position="147"/>
        <end position="169"/>
    </location>
</feature>
<dbReference type="EMBL" id="CP073078">
    <property type="protein sequence ID" value="QUD89706.1"/>
    <property type="molecule type" value="Genomic_DNA"/>
</dbReference>
<keyword evidence="3" id="KW-1185">Reference proteome</keyword>
<dbReference type="AlphaFoldDB" id="A0A975G2W4"/>
<evidence type="ECO:0000313" key="3">
    <source>
        <dbReference type="Proteomes" id="UP000676409"/>
    </source>
</evidence>
<protein>
    <submittedName>
        <fullName evidence="2">Uncharacterized protein</fullName>
    </submittedName>
</protein>
<dbReference type="Proteomes" id="UP000676409">
    <property type="component" value="Chromosome"/>
</dbReference>